<keyword evidence="1" id="KW-0812">Transmembrane</keyword>
<evidence type="ECO:0000313" key="2">
    <source>
        <dbReference type="EMBL" id="RIP34762.1"/>
    </source>
</evidence>
<gene>
    <name evidence="2" type="ORF">BUZ14_06185</name>
</gene>
<dbReference type="EMBL" id="QYJN01000003">
    <property type="protein sequence ID" value="RIP34762.1"/>
    <property type="molecule type" value="Genomic_DNA"/>
</dbReference>
<dbReference type="OrthoDB" id="2328241at2"/>
<dbReference type="Proteomes" id="UP000265541">
    <property type="component" value="Unassembled WGS sequence"/>
</dbReference>
<evidence type="ECO:0000256" key="1">
    <source>
        <dbReference type="SAM" id="Phobius"/>
    </source>
</evidence>
<evidence type="ECO:0000313" key="3">
    <source>
        <dbReference type="Proteomes" id="UP000265541"/>
    </source>
</evidence>
<proteinExistence type="predicted"/>
<feature type="transmembrane region" description="Helical" evidence="1">
    <location>
        <begin position="54"/>
        <end position="73"/>
    </location>
</feature>
<feature type="transmembrane region" description="Helical" evidence="1">
    <location>
        <begin position="22"/>
        <end position="42"/>
    </location>
</feature>
<sequence>MEEINNNQYKSNIQGNRVLASISYFSLFFAPILVPIIIWILADKPASQHASKSLIYHIVTYLGPIVALLTGSFGVSLTQNTSNNWITIIVIVIACLLAFVTLWYTIKNVYRGVSVLISEASFFNP</sequence>
<dbReference type="AlphaFoldDB" id="A0A3A0W150"/>
<feature type="transmembrane region" description="Helical" evidence="1">
    <location>
        <begin position="85"/>
        <end position="106"/>
    </location>
</feature>
<dbReference type="RefSeq" id="WP_119485005.1">
    <property type="nucleotide sequence ID" value="NZ_QYJN01000003.1"/>
</dbReference>
<name>A0A3A0W150_STAGA</name>
<reference evidence="2 3" key="1">
    <citation type="journal article" date="2016" name="Front. Microbiol.">
        <title>Comprehensive Phylogenetic Analysis of Bovine Non-aureus Staphylococci Species Based on Whole-Genome Sequencing.</title>
        <authorList>
            <person name="Naushad S."/>
            <person name="Barkema H.W."/>
            <person name="Luby C."/>
            <person name="Condas L.A."/>
            <person name="Nobrega D.B."/>
            <person name="Carson D.A."/>
            <person name="De Buck J."/>
        </authorList>
    </citation>
    <scope>NUCLEOTIDE SEQUENCE [LARGE SCALE GENOMIC DNA]</scope>
    <source>
        <strain evidence="2 3">SNUC 4781</strain>
    </source>
</reference>
<organism evidence="2 3">
    <name type="scientific">Staphylococcus gallinarum</name>
    <dbReference type="NCBI Taxonomy" id="1293"/>
    <lineage>
        <taxon>Bacteria</taxon>
        <taxon>Bacillati</taxon>
        <taxon>Bacillota</taxon>
        <taxon>Bacilli</taxon>
        <taxon>Bacillales</taxon>
        <taxon>Staphylococcaceae</taxon>
        <taxon>Staphylococcus</taxon>
    </lineage>
</organism>
<evidence type="ECO:0008006" key="4">
    <source>
        <dbReference type="Google" id="ProtNLM"/>
    </source>
</evidence>
<comment type="caution">
    <text evidence="2">The sequence shown here is derived from an EMBL/GenBank/DDBJ whole genome shotgun (WGS) entry which is preliminary data.</text>
</comment>
<keyword evidence="1" id="KW-0472">Membrane</keyword>
<keyword evidence="1" id="KW-1133">Transmembrane helix</keyword>
<protein>
    <recommendedName>
        <fullName evidence="4">DUF4870 domain-containing protein</fullName>
    </recommendedName>
</protein>
<accession>A0A3A0W150</accession>